<dbReference type="SUPFAM" id="SSF53448">
    <property type="entry name" value="Nucleotide-diphospho-sugar transferases"/>
    <property type="match status" value="1"/>
</dbReference>
<dbReference type="GO" id="GO:0016758">
    <property type="term" value="F:hexosyltransferase activity"/>
    <property type="evidence" value="ECO:0007669"/>
    <property type="project" value="UniProtKB-ARBA"/>
</dbReference>
<proteinExistence type="inferred from homology"/>
<dbReference type="KEGG" id="cchl:FPL14_20155"/>
<accession>A0A7G5C1Z9</accession>
<protein>
    <submittedName>
        <fullName evidence="3">Glycosyltransferase</fullName>
    </submittedName>
</protein>
<evidence type="ECO:0000313" key="4">
    <source>
        <dbReference type="Proteomes" id="UP000515679"/>
    </source>
</evidence>
<feature type="domain" description="Glycosyltransferase 2-like" evidence="2">
    <location>
        <begin position="27"/>
        <end position="186"/>
    </location>
</feature>
<dbReference type="PANTHER" id="PTHR22916">
    <property type="entry name" value="GLYCOSYLTRANSFERASE"/>
    <property type="match status" value="1"/>
</dbReference>
<reference evidence="3 4" key="1">
    <citation type="submission" date="2019-07" db="EMBL/GenBank/DDBJ databases">
        <authorList>
            <person name="Kim J.K."/>
            <person name="Cheong H.-M."/>
            <person name="Choi Y."/>
            <person name="Hwang K.J."/>
            <person name="Lee S."/>
            <person name="Choi C."/>
        </authorList>
    </citation>
    <scope>NUCLEOTIDE SEQUENCE [LARGE SCALE GENOMIC DNA]</scope>
    <source>
        <strain evidence="3 4">KS 22</strain>
    </source>
</reference>
<sequence length="309" mass="35718">MRDVRRNDRGYRGKKLMTGPEKKKLVSIIIPIYNGERYIEETIRNVLNQTYTELEVLCIIDGTTDESANIIRRLGDDRVKIVMQENSGATRTRNRGLSMATGEFILFLDQDDVIKPEFIELTVREIIRTNSSGVAVNGHLIDSDGKIIRRMYRVNKPKLTLKSLLKGNQMYTPSQVLLRREKLAEIGAFDVKADQADDWDMWIRHARSGKLVFLDRYLMGYRMHDANQSLNRDKMLRSELHIVERKLADIGKAEFIKSYSYMRYSKGAGDWNALAKAVQLNGMLVLKPRFYVTLCQVALRRRKIRKEGG</sequence>
<keyword evidence="3" id="KW-0808">Transferase</keyword>
<dbReference type="InterPro" id="IPR029044">
    <property type="entry name" value="Nucleotide-diphossugar_trans"/>
</dbReference>
<keyword evidence="4" id="KW-1185">Reference proteome</keyword>
<dbReference type="Pfam" id="PF00535">
    <property type="entry name" value="Glycos_transf_2"/>
    <property type="match status" value="1"/>
</dbReference>
<evidence type="ECO:0000313" key="3">
    <source>
        <dbReference type="EMBL" id="QMV43233.1"/>
    </source>
</evidence>
<dbReference type="Proteomes" id="UP000515679">
    <property type="component" value="Chromosome"/>
</dbReference>
<name>A0A7G5C1Z9_9BACL</name>
<evidence type="ECO:0000259" key="2">
    <source>
        <dbReference type="Pfam" id="PF00535"/>
    </source>
</evidence>
<gene>
    <name evidence="3" type="ORF">FPL14_20155</name>
</gene>
<organism evidence="3 4">
    <name type="scientific">Cohnella cholangitidis</name>
    <dbReference type="NCBI Taxonomy" id="2598458"/>
    <lineage>
        <taxon>Bacteria</taxon>
        <taxon>Bacillati</taxon>
        <taxon>Bacillota</taxon>
        <taxon>Bacilli</taxon>
        <taxon>Bacillales</taxon>
        <taxon>Paenibacillaceae</taxon>
        <taxon>Cohnella</taxon>
    </lineage>
</organism>
<evidence type="ECO:0000256" key="1">
    <source>
        <dbReference type="ARBA" id="ARBA00006739"/>
    </source>
</evidence>
<dbReference type="Gene3D" id="3.90.550.10">
    <property type="entry name" value="Spore Coat Polysaccharide Biosynthesis Protein SpsA, Chain A"/>
    <property type="match status" value="1"/>
</dbReference>
<dbReference type="EMBL" id="CP041969">
    <property type="protein sequence ID" value="QMV43233.1"/>
    <property type="molecule type" value="Genomic_DNA"/>
</dbReference>
<dbReference type="InterPro" id="IPR001173">
    <property type="entry name" value="Glyco_trans_2-like"/>
</dbReference>
<dbReference type="PANTHER" id="PTHR22916:SF3">
    <property type="entry name" value="UDP-GLCNAC:BETAGAL BETA-1,3-N-ACETYLGLUCOSAMINYLTRANSFERASE-LIKE PROTEIN 1"/>
    <property type="match status" value="1"/>
</dbReference>
<comment type="similarity">
    <text evidence="1">Belongs to the glycosyltransferase 2 family.</text>
</comment>
<dbReference type="AlphaFoldDB" id="A0A7G5C1Z9"/>